<feature type="transmembrane region" description="Helical" evidence="8">
    <location>
        <begin position="76"/>
        <end position="97"/>
    </location>
</feature>
<evidence type="ECO:0000256" key="2">
    <source>
        <dbReference type="ARBA" id="ARBA00009142"/>
    </source>
</evidence>
<feature type="transmembrane region" description="Helical" evidence="8">
    <location>
        <begin position="103"/>
        <end position="121"/>
    </location>
</feature>
<dbReference type="InterPro" id="IPR002781">
    <property type="entry name" value="TM_pro_TauE-like"/>
</dbReference>
<keyword evidence="7 8" id="KW-0472">Membrane</keyword>
<evidence type="ECO:0000256" key="1">
    <source>
        <dbReference type="ARBA" id="ARBA00004651"/>
    </source>
</evidence>
<evidence type="ECO:0000256" key="4">
    <source>
        <dbReference type="ARBA" id="ARBA00022475"/>
    </source>
</evidence>
<dbReference type="Pfam" id="PF01925">
    <property type="entry name" value="TauE"/>
    <property type="match status" value="1"/>
</dbReference>
<dbReference type="AlphaFoldDB" id="A0A0R1XD49"/>
<evidence type="ECO:0000313" key="10">
    <source>
        <dbReference type="Proteomes" id="UP000050949"/>
    </source>
</evidence>
<dbReference type="eggNOG" id="COG0730">
    <property type="taxonomic scope" value="Bacteria"/>
</dbReference>
<dbReference type="RefSeq" id="WP_027828807.1">
    <property type="nucleotide sequence ID" value="NZ_AUEH01000029.1"/>
</dbReference>
<keyword evidence="6 8" id="KW-1133">Transmembrane helix</keyword>
<feature type="transmembrane region" description="Helical" evidence="8">
    <location>
        <begin position="142"/>
        <end position="174"/>
    </location>
</feature>
<sequence>MTLTHFVFLLAAGIIAGLLSTIAGLASLASYPALLMIGIPPVIANVTNTAALVFTGIGATFSSLRELKGHWVELSRILILVTIGGVIGSAVLLLAPASSFEKVVPFFIGASGVLLLASGRAPKNPDLTAATGPRAATKGQQALVILAMVFIGAYSGYFGAAAGVIMLAILAMISTERFTVINAERNVAGFASNAIATVIYAFTTHIAWLLVIPLGLGLLIGGYMGPAIVRRVPVKLLRVVIALAAFGLAIDLFIKAYF</sequence>
<organism evidence="9 10">
    <name type="scientific">Schleiferilactobacillus harbinensis DSM 16991</name>
    <dbReference type="NCBI Taxonomy" id="1122147"/>
    <lineage>
        <taxon>Bacteria</taxon>
        <taxon>Bacillati</taxon>
        <taxon>Bacillota</taxon>
        <taxon>Bacilli</taxon>
        <taxon>Lactobacillales</taxon>
        <taxon>Lactobacillaceae</taxon>
        <taxon>Schleiferilactobacillus</taxon>
    </lineage>
</organism>
<dbReference type="GO" id="GO:0005886">
    <property type="term" value="C:plasma membrane"/>
    <property type="evidence" value="ECO:0007669"/>
    <property type="project" value="UniProtKB-SubCell"/>
</dbReference>
<dbReference type="PATRIC" id="fig|1122147.4.peg.2236"/>
<evidence type="ECO:0000256" key="3">
    <source>
        <dbReference type="ARBA" id="ARBA00022448"/>
    </source>
</evidence>
<keyword evidence="3" id="KW-0813">Transport</keyword>
<dbReference type="EMBL" id="AZFW01000037">
    <property type="protein sequence ID" value="KRM28071.1"/>
    <property type="molecule type" value="Genomic_DNA"/>
</dbReference>
<name>A0A0R1XD49_9LACO</name>
<comment type="caution">
    <text evidence="9">The sequence shown here is derived from an EMBL/GenBank/DDBJ whole genome shotgun (WGS) entry which is preliminary data.</text>
</comment>
<evidence type="ECO:0000256" key="5">
    <source>
        <dbReference type="ARBA" id="ARBA00022692"/>
    </source>
</evidence>
<keyword evidence="4 8" id="KW-1003">Cell membrane</keyword>
<dbReference type="Proteomes" id="UP000050949">
    <property type="component" value="Unassembled WGS sequence"/>
</dbReference>
<keyword evidence="5 8" id="KW-0812">Transmembrane</keyword>
<dbReference type="InterPro" id="IPR052017">
    <property type="entry name" value="TSUP"/>
</dbReference>
<feature type="transmembrane region" description="Helical" evidence="8">
    <location>
        <begin position="7"/>
        <end position="30"/>
    </location>
</feature>
<comment type="similarity">
    <text evidence="2 8">Belongs to the 4-toluene sulfonate uptake permease (TSUP) (TC 2.A.102) family.</text>
</comment>
<feature type="transmembrane region" description="Helical" evidence="8">
    <location>
        <begin position="236"/>
        <end position="254"/>
    </location>
</feature>
<feature type="transmembrane region" description="Helical" evidence="8">
    <location>
        <begin position="42"/>
        <end position="64"/>
    </location>
</feature>
<comment type="subcellular location">
    <subcellularLocation>
        <location evidence="1 8">Cell membrane</location>
        <topology evidence="1 8">Multi-pass membrane protein</topology>
    </subcellularLocation>
</comment>
<gene>
    <name evidence="9" type="ORF">FC91_GL002162</name>
</gene>
<dbReference type="PANTHER" id="PTHR30269">
    <property type="entry name" value="TRANSMEMBRANE PROTEIN YFCA"/>
    <property type="match status" value="1"/>
</dbReference>
<protein>
    <recommendedName>
        <fullName evidence="8">Probable membrane transporter protein</fullName>
    </recommendedName>
</protein>
<reference evidence="9 10" key="1">
    <citation type="journal article" date="2015" name="Genome Announc.">
        <title>Expanding the biotechnology potential of lactobacilli through comparative genomics of 213 strains and associated genera.</title>
        <authorList>
            <person name="Sun Z."/>
            <person name="Harris H.M."/>
            <person name="McCann A."/>
            <person name="Guo C."/>
            <person name="Argimon S."/>
            <person name="Zhang W."/>
            <person name="Yang X."/>
            <person name="Jeffery I.B."/>
            <person name="Cooney J.C."/>
            <person name="Kagawa T.F."/>
            <person name="Liu W."/>
            <person name="Song Y."/>
            <person name="Salvetti E."/>
            <person name="Wrobel A."/>
            <person name="Rasinkangas P."/>
            <person name="Parkhill J."/>
            <person name="Rea M.C."/>
            <person name="O'Sullivan O."/>
            <person name="Ritari J."/>
            <person name="Douillard F.P."/>
            <person name="Paul Ross R."/>
            <person name="Yang R."/>
            <person name="Briner A.E."/>
            <person name="Felis G.E."/>
            <person name="de Vos W.M."/>
            <person name="Barrangou R."/>
            <person name="Klaenhammer T.R."/>
            <person name="Caufield P.W."/>
            <person name="Cui Y."/>
            <person name="Zhang H."/>
            <person name="O'Toole P.W."/>
        </authorList>
    </citation>
    <scope>NUCLEOTIDE SEQUENCE [LARGE SCALE GENOMIC DNA]</scope>
    <source>
        <strain evidence="9 10">DSM 16991</strain>
    </source>
</reference>
<accession>A0A0R1XD49</accession>
<evidence type="ECO:0000256" key="6">
    <source>
        <dbReference type="ARBA" id="ARBA00022989"/>
    </source>
</evidence>
<dbReference type="PANTHER" id="PTHR30269:SF0">
    <property type="entry name" value="MEMBRANE TRANSPORTER PROTEIN YFCA-RELATED"/>
    <property type="match status" value="1"/>
</dbReference>
<dbReference type="OrthoDB" id="2329556at2"/>
<feature type="transmembrane region" description="Helical" evidence="8">
    <location>
        <begin position="194"/>
        <end position="224"/>
    </location>
</feature>
<evidence type="ECO:0000313" key="9">
    <source>
        <dbReference type="EMBL" id="KRM28071.1"/>
    </source>
</evidence>
<evidence type="ECO:0000256" key="7">
    <source>
        <dbReference type="ARBA" id="ARBA00023136"/>
    </source>
</evidence>
<evidence type="ECO:0000256" key="8">
    <source>
        <dbReference type="RuleBase" id="RU363041"/>
    </source>
</evidence>
<proteinExistence type="inferred from homology"/>